<organism evidence="1 2">
    <name type="scientific">Chlamydomonas reinhardtii</name>
    <name type="common">Chlamydomonas smithii</name>
    <dbReference type="NCBI Taxonomy" id="3055"/>
    <lineage>
        <taxon>Eukaryota</taxon>
        <taxon>Viridiplantae</taxon>
        <taxon>Chlorophyta</taxon>
        <taxon>core chlorophytes</taxon>
        <taxon>Chlorophyceae</taxon>
        <taxon>CS clade</taxon>
        <taxon>Chlamydomonadales</taxon>
        <taxon>Chlamydomonadaceae</taxon>
        <taxon>Chlamydomonas</taxon>
    </lineage>
</organism>
<reference evidence="1 2" key="1">
    <citation type="journal article" date="2007" name="Science">
        <title>The Chlamydomonas genome reveals the evolution of key animal and plant functions.</title>
        <authorList>
            <person name="Merchant S.S."/>
            <person name="Prochnik S.E."/>
            <person name="Vallon O."/>
            <person name="Harris E.H."/>
            <person name="Karpowicz S.J."/>
            <person name="Witman G.B."/>
            <person name="Terry A."/>
            <person name="Salamov A."/>
            <person name="Fritz-Laylin L.K."/>
            <person name="Marechal-Drouard L."/>
            <person name="Marshall W.F."/>
            <person name="Qu L.H."/>
            <person name="Nelson D.R."/>
            <person name="Sanderfoot A.A."/>
            <person name="Spalding M.H."/>
            <person name="Kapitonov V.V."/>
            <person name="Ren Q."/>
            <person name="Ferris P."/>
            <person name="Lindquist E."/>
            <person name="Shapiro H."/>
            <person name="Lucas S.M."/>
            <person name="Grimwood J."/>
            <person name="Schmutz J."/>
            <person name="Cardol P."/>
            <person name="Cerutti H."/>
            <person name="Chanfreau G."/>
            <person name="Chen C.L."/>
            <person name="Cognat V."/>
            <person name="Croft M.T."/>
            <person name="Dent R."/>
            <person name="Dutcher S."/>
            <person name="Fernandez E."/>
            <person name="Fukuzawa H."/>
            <person name="Gonzalez-Ballester D."/>
            <person name="Gonzalez-Halphen D."/>
            <person name="Hallmann A."/>
            <person name="Hanikenne M."/>
            <person name="Hippler M."/>
            <person name="Inwood W."/>
            <person name="Jabbari K."/>
            <person name="Kalanon M."/>
            <person name="Kuras R."/>
            <person name="Lefebvre P.A."/>
            <person name="Lemaire S.D."/>
            <person name="Lobanov A.V."/>
            <person name="Lohr M."/>
            <person name="Manuell A."/>
            <person name="Meier I."/>
            <person name="Mets L."/>
            <person name="Mittag M."/>
            <person name="Mittelmeier T."/>
            <person name="Moroney J.V."/>
            <person name="Moseley J."/>
            <person name="Napoli C."/>
            <person name="Nedelcu A.M."/>
            <person name="Niyogi K."/>
            <person name="Novoselov S.V."/>
            <person name="Paulsen I.T."/>
            <person name="Pazour G."/>
            <person name="Purton S."/>
            <person name="Ral J.P."/>
            <person name="Riano-Pachon D.M."/>
            <person name="Riekhof W."/>
            <person name="Rymarquis L."/>
            <person name="Schroda M."/>
            <person name="Stern D."/>
            <person name="Umen J."/>
            <person name="Willows R."/>
            <person name="Wilson N."/>
            <person name="Zimmer S.L."/>
            <person name="Allmer J."/>
            <person name="Balk J."/>
            <person name="Bisova K."/>
            <person name="Chen C.J."/>
            <person name="Elias M."/>
            <person name="Gendler K."/>
            <person name="Hauser C."/>
            <person name="Lamb M.R."/>
            <person name="Ledford H."/>
            <person name="Long J.C."/>
            <person name="Minagawa J."/>
            <person name="Page M.D."/>
            <person name="Pan J."/>
            <person name="Pootakham W."/>
            <person name="Roje S."/>
            <person name="Rose A."/>
            <person name="Stahlberg E."/>
            <person name="Terauchi A.M."/>
            <person name="Yang P."/>
            <person name="Ball S."/>
            <person name="Bowler C."/>
            <person name="Dieckmann C.L."/>
            <person name="Gladyshev V.N."/>
            <person name="Green P."/>
            <person name="Jorgensen R."/>
            <person name="Mayfield S."/>
            <person name="Mueller-Roeber B."/>
            <person name="Rajamani S."/>
            <person name="Sayre R.T."/>
            <person name="Brokstein P."/>
            <person name="Dubchak I."/>
            <person name="Goodstein D."/>
            <person name="Hornick L."/>
            <person name="Huang Y.W."/>
            <person name="Jhaveri J."/>
            <person name="Luo Y."/>
            <person name="Martinez D."/>
            <person name="Ngau W.C."/>
            <person name="Otillar B."/>
            <person name="Poliakov A."/>
            <person name="Porter A."/>
            <person name="Szajkowski L."/>
            <person name="Werner G."/>
            <person name="Zhou K."/>
            <person name="Grigoriev I.V."/>
            <person name="Rokhsar D.S."/>
            <person name="Grossman A.R."/>
        </authorList>
    </citation>
    <scope>NUCLEOTIDE SEQUENCE [LARGE SCALE GENOMIC DNA]</scope>
    <source>
        <strain evidence="2">CC-503</strain>
    </source>
</reference>
<evidence type="ECO:0000313" key="2">
    <source>
        <dbReference type="Proteomes" id="UP000006906"/>
    </source>
</evidence>
<dbReference type="Gramene" id="PNW71161">
    <property type="protein sequence ID" value="PNW71161"/>
    <property type="gene ID" value="CHLRE_16g695202v5"/>
</dbReference>
<dbReference type="Proteomes" id="UP000006906">
    <property type="component" value="Chromosome 16"/>
</dbReference>
<protein>
    <submittedName>
        <fullName evidence="1">Uncharacterized protein</fullName>
    </submittedName>
</protein>
<accession>A0A2K3CSC9</accession>
<dbReference type="EMBL" id="CM008977">
    <property type="protein sequence ID" value="PNW71161.1"/>
    <property type="molecule type" value="Genomic_DNA"/>
</dbReference>
<sequence>MDASSPAQRRYNAMPRNARGASPGFAALSSLAAPYICQSHLGAASEAYGVATAGSDLRYAAT</sequence>
<name>A0A2K3CSC9_CHLRE</name>
<dbReference type="KEGG" id="cre:CHLRE_16g695202v5"/>
<dbReference type="AlphaFoldDB" id="A0A2K3CSC9"/>
<gene>
    <name evidence="1" type="ORF">CHLRE_16g695202v5</name>
</gene>
<dbReference type="RefSeq" id="XP_042915276.1">
    <property type="nucleotide sequence ID" value="XM_043071802.1"/>
</dbReference>
<dbReference type="InParanoid" id="A0A2K3CSC9"/>
<proteinExistence type="predicted"/>
<keyword evidence="2" id="KW-1185">Reference proteome</keyword>
<dbReference type="GeneID" id="66056851"/>
<evidence type="ECO:0000313" key="1">
    <source>
        <dbReference type="EMBL" id="PNW71161.1"/>
    </source>
</evidence>